<protein>
    <recommendedName>
        <fullName evidence="2">Tail assembly chaperone</fullName>
    </recommendedName>
</protein>
<name>A0AAW9F6P9_9HYPH</name>
<dbReference type="RefSeq" id="WP_320202469.1">
    <property type="nucleotide sequence ID" value="NZ_CP192781.1"/>
</dbReference>
<reference evidence="1" key="1">
    <citation type="journal article" date="2023" name="Phytobiomes J">
        <title>Deciphering the key players within the bacterial microbiota associated with aerial crown gall tumors on rhododendron: Insights into the gallobiome.</title>
        <authorList>
            <person name="Kuzmanovic N."/>
            <person name="Nesme J."/>
            <person name="Wolf J."/>
            <person name="Neumann-Schaal M."/>
            <person name="Petersen J."/>
            <person name="Fernandez-Gnecco G."/>
            <person name="Sproeer C."/>
            <person name="Bunk B."/>
            <person name="Overmann J."/>
            <person name="Sorensen S.J."/>
            <person name="Idczak E."/>
            <person name="Smalla K."/>
        </authorList>
    </citation>
    <scope>NUCLEOTIDE SEQUENCE</scope>
    <source>
        <strain evidence="1">Rho-11.1</strain>
    </source>
</reference>
<gene>
    <name evidence="1" type="ORF">RMR22_04485</name>
</gene>
<accession>A0AAW9F6P9</accession>
<proteinExistence type="predicted"/>
<organism evidence="1">
    <name type="scientific">Agrobacterium rosae</name>
    <dbReference type="NCBI Taxonomy" id="1972867"/>
    <lineage>
        <taxon>Bacteria</taxon>
        <taxon>Pseudomonadati</taxon>
        <taxon>Pseudomonadota</taxon>
        <taxon>Alphaproteobacteria</taxon>
        <taxon>Hyphomicrobiales</taxon>
        <taxon>Rhizobiaceae</taxon>
        <taxon>Rhizobium/Agrobacterium group</taxon>
        <taxon>Agrobacterium</taxon>
    </lineage>
</organism>
<evidence type="ECO:0000313" key="1">
    <source>
        <dbReference type="EMBL" id="MDX8301490.1"/>
    </source>
</evidence>
<dbReference type="EMBL" id="JAVRAF010000001">
    <property type="protein sequence ID" value="MDX8301490.1"/>
    <property type="molecule type" value="Genomic_DNA"/>
</dbReference>
<evidence type="ECO:0008006" key="2">
    <source>
        <dbReference type="Google" id="ProtNLM"/>
    </source>
</evidence>
<sequence>MSFKLSSEITFKWPVKVLEPDQGTPGKLIERVFMGHFAIIDPALSKGSDAKRRAILEQITEKTEAKDLKDIQALLEAHDFTALKDVLRGWHDLLDEDDKPIPFNSETLKMVYAHQRVKNAFNRAYQEAVSEDKARLGN</sequence>
<comment type="caution">
    <text evidence="1">The sequence shown here is derived from an EMBL/GenBank/DDBJ whole genome shotgun (WGS) entry which is preliminary data.</text>
</comment>
<dbReference type="AlphaFoldDB" id="A0AAW9F6P9"/>